<keyword evidence="11" id="KW-0325">Glycoprotein</keyword>
<name>A0A8C8VZF3_PERMB</name>
<proteinExistence type="predicted"/>
<dbReference type="InterPro" id="IPR046350">
    <property type="entry name" value="Cystatin_sf"/>
</dbReference>
<keyword evidence="7" id="KW-0862">Zinc</keyword>
<feature type="domain" description="Cystatin" evidence="16">
    <location>
        <begin position="24"/>
        <end position="135"/>
    </location>
</feature>
<dbReference type="GO" id="GO:0060255">
    <property type="term" value="P:regulation of macromolecule metabolic process"/>
    <property type="evidence" value="ECO:0007669"/>
    <property type="project" value="UniProtKB-ARBA"/>
</dbReference>
<dbReference type="InterPro" id="IPR000010">
    <property type="entry name" value="Cystatin_dom"/>
</dbReference>
<evidence type="ECO:0000256" key="8">
    <source>
        <dbReference type="ARBA" id="ARBA00023008"/>
    </source>
</evidence>
<evidence type="ECO:0000256" key="2">
    <source>
        <dbReference type="ARBA" id="ARBA00022525"/>
    </source>
</evidence>
<reference evidence="17 18" key="1">
    <citation type="submission" date="2018-10" db="EMBL/GenBank/DDBJ databases">
        <title>Improved assembly of the deer mouse Peromyscus maniculatus genome.</title>
        <authorList>
            <person name="Lassance J.-M."/>
            <person name="Hoekstra H.E."/>
        </authorList>
    </citation>
    <scope>NUCLEOTIDE SEQUENCE [LARGE SCALE GENOMIC DNA]</scope>
</reference>
<dbReference type="Pfam" id="PF00031">
    <property type="entry name" value="Cystatin"/>
    <property type="match status" value="1"/>
</dbReference>
<protein>
    <recommendedName>
        <fullName evidence="13">Histidine-rich glycoprotein</fullName>
    </recommendedName>
    <alternativeName>
        <fullName evidence="14">Histidine-proline-rich glycoprotein</fullName>
    </alternativeName>
</protein>
<evidence type="ECO:0000256" key="11">
    <source>
        <dbReference type="ARBA" id="ARBA00023180"/>
    </source>
</evidence>
<dbReference type="GO" id="GO:0008201">
    <property type="term" value="F:heparin binding"/>
    <property type="evidence" value="ECO:0007669"/>
    <property type="project" value="UniProtKB-KW"/>
</dbReference>
<evidence type="ECO:0000313" key="17">
    <source>
        <dbReference type="Ensembl" id="ENSPEMP00000024926.2"/>
    </source>
</evidence>
<dbReference type="GO" id="GO:0004867">
    <property type="term" value="F:serine-type endopeptidase inhibitor activity"/>
    <property type="evidence" value="ECO:0007669"/>
    <property type="project" value="TreeGrafter"/>
</dbReference>
<evidence type="ECO:0000256" key="4">
    <source>
        <dbReference type="ARBA" id="ARBA00022696"/>
    </source>
</evidence>
<evidence type="ECO:0000256" key="7">
    <source>
        <dbReference type="ARBA" id="ARBA00022833"/>
    </source>
</evidence>
<evidence type="ECO:0000256" key="3">
    <source>
        <dbReference type="ARBA" id="ARBA00022674"/>
    </source>
</evidence>
<dbReference type="CDD" id="cd00042">
    <property type="entry name" value="CY"/>
    <property type="match status" value="1"/>
</dbReference>
<dbReference type="GO" id="GO:0007596">
    <property type="term" value="P:blood coagulation"/>
    <property type="evidence" value="ECO:0007669"/>
    <property type="project" value="UniProtKB-KW"/>
</dbReference>
<comment type="subcellular location">
    <subcellularLocation>
        <location evidence="1">Secreted</location>
    </subcellularLocation>
</comment>
<feature type="chain" id="PRO_5034435377" description="Histidine-rich glycoprotein" evidence="15">
    <location>
        <begin position="30"/>
        <end position="201"/>
    </location>
</feature>
<dbReference type="PANTHER" id="PTHR13814">
    <property type="entry name" value="FETUIN"/>
    <property type="match status" value="1"/>
</dbReference>
<keyword evidence="6" id="KW-0677">Repeat</keyword>
<dbReference type="Proteomes" id="UP000694547">
    <property type="component" value="Chromosome 12"/>
</dbReference>
<evidence type="ECO:0000256" key="13">
    <source>
        <dbReference type="ARBA" id="ARBA00039613"/>
    </source>
</evidence>
<evidence type="ECO:0000256" key="9">
    <source>
        <dbReference type="ARBA" id="ARBA00023084"/>
    </source>
</evidence>
<dbReference type="InterPro" id="IPR050735">
    <property type="entry name" value="Kininogen_Fetuin_HRG"/>
</dbReference>
<feature type="signal peptide" evidence="15">
    <location>
        <begin position="1"/>
        <end position="29"/>
    </location>
</feature>
<keyword evidence="18" id="KW-1185">Reference proteome</keyword>
<evidence type="ECO:0000256" key="14">
    <source>
        <dbReference type="ARBA" id="ARBA00041330"/>
    </source>
</evidence>
<evidence type="ECO:0000256" key="10">
    <source>
        <dbReference type="ARBA" id="ARBA00023157"/>
    </source>
</evidence>
<organism evidence="17 18">
    <name type="scientific">Peromyscus maniculatus bairdii</name>
    <name type="common">Prairie deer mouse</name>
    <dbReference type="NCBI Taxonomy" id="230844"/>
    <lineage>
        <taxon>Eukaryota</taxon>
        <taxon>Metazoa</taxon>
        <taxon>Chordata</taxon>
        <taxon>Craniata</taxon>
        <taxon>Vertebrata</taxon>
        <taxon>Euteleostomi</taxon>
        <taxon>Mammalia</taxon>
        <taxon>Eutheria</taxon>
        <taxon>Euarchontoglires</taxon>
        <taxon>Glires</taxon>
        <taxon>Rodentia</taxon>
        <taxon>Myomorpha</taxon>
        <taxon>Muroidea</taxon>
        <taxon>Cricetidae</taxon>
        <taxon>Neotominae</taxon>
        <taxon>Peromyscus</taxon>
    </lineage>
</organism>
<evidence type="ECO:0000256" key="1">
    <source>
        <dbReference type="ARBA" id="ARBA00004613"/>
    </source>
</evidence>
<keyword evidence="4" id="KW-0356">Hemostasis</keyword>
<dbReference type="GO" id="GO:0008270">
    <property type="term" value="F:zinc ion binding"/>
    <property type="evidence" value="ECO:0007669"/>
    <property type="project" value="TreeGrafter"/>
</dbReference>
<evidence type="ECO:0000259" key="16">
    <source>
        <dbReference type="SMART" id="SM00043"/>
    </source>
</evidence>
<keyword evidence="3" id="KW-0358">Heparin-binding</keyword>
<keyword evidence="12" id="KW-0280">Fibrinolysis</keyword>
<dbReference type="GO" id="GO:0004869">
    <property type="term" value="F:cysteine-type endopeptidase inhibitor activity"/>
    <property type="evidence" value="ECO:0007669"/>
    <property type="project" value="InterPro"/>
</dbReference>
<keyword evidence="2" id="KW-0964">Secreted</keyword>
<reference evidence="17" key="2">
    <citation type="submission" date="2025-08" db="UniProtKB">
        <authorList>
            <consortium name="Ensembl"/>
        </authorList>
    </citation>
    <scope>IDENTIFICATION</scope>
</reference>
<dbReference type="SMART" id="SM00043">
    <property type="entry name" value="CY"/>
    <property type="match status" value="1"/>
</dbReference>
<dbReference type="Gene3D" id="3.10.450.10">
    <property type="match status" value="2"/>
</dbReference>
<evidence type="ECO:0000256" key="12">
    <source>
        <dbReference type="ARBA" id="ARBA00023281"/>
    </source>
</evidence>
<keyword evidence="10" id="KW-1015">Disulfide bond</keyword>
<keyword evidence="8" id="KW-0186">Copper</keyword>
<dbReference type="Ensembl" id="ENSPEMT00000029310.2">
    <property type="protein sequence ID" value="ENSPEMP00000024926.2"/>
    <property type="gene ID" value="ENSPEMG00000021494.2"/>
</dbReference>
<dbReference type="GO" id="GO:0042730">
    <property type="term" value="P:fibrinolysis"/>
    <property type="evidence" value="ECO:0007669"/>
    <property type="project" value="UniProtKB-KW"/>
</dbReference>
<dbReference type="PANTHER" id="PTHR13814:SF3">
    <property type="entry name" value="HISTIDINE-RICH GLYCOPROTEIN"/>
    <property type="match status" value="1"/>
</dbReference>
<keyword evidence="9" id="KW-0094">Blood coagulation</keyword>
<dbReference type="GO" id="GO:0010543">
    <property type="term" value="P:regulation of platelet activation"/>
    <property type="evidence" value="ECO:0007669"/>
    <property type="project" value="TreeGrafter"/>
</dbReference>
<dbReference type="GO" id="GO:0072562">
    <property type="term" value="C:blood microparticle"/>
    <property type="evidence" value="ECO:0007669"/>
    <property type="project" value="TreeGrafter"/>
</dbReference>
<accession>A0A8C8VZF3</accession>
<evidence type="ECO:0000256" key="15">
    <source>
        <dbReference type="SAM" id="SignalP"/>
    </source>
</evidence>
<sequence length="201" mass="22570">MVAHSLGWHSMMKVLTIALLLVTLQYSHALSPANCDASEPSAEKVLELINKGRRNGYAFQLLRVSDAHLDVVEPATVYYLVLDVKESDCWVLSTKPQDDCLQAVSKRPSEIVIGQCKVIATRYSNDSQDFRVNDYNCTMSSVSSALSNTKDSPVLLDFFEDPELYREQATKALDKYKGEKGEFASFRVEKVERVVRATKPK</sequence>
<keyword evidence="5 15" id="KW-0732">Signal</keyword>
<evidence type="ECO:0000256" key="5">
    <source>
        <dbReference type="ARBA" id="ARBA00022729"/>
    </source>
</evidence>
<dbReference type="GeneTree" id="ENSGT00950000182930"/>
<dbReference type="FunFam" id="3.10.450.10:FF:000005">
    <property type="entry name" value="Histidine-rich glycoprotein"/>
    <property type="match status" value="1"/>
</dbReference>
<dbReference type="AlphaFoldDB" id="A0A8C8VZF3"/>
<reference evidence="17" key="3">
    <citation type="submission" date="2025-09" db="UniProtKB">
        <authorList>
            <consortium name="Ensembl"/>
        </authorList>
    </citation>
    <scope>IDENTIFICATION</scope>
</reference>
<dbReference type="SUPFAM" id="SSF54403">
    <property type="entry name" value="Cystatin/monellin"/>
    <property type="match status" value="1"/>
</dbReference>
<evidence type="ECO:0000256" key="6">
    <source>
        <dbReference type="ARBA" id="ARBA00022737"/>
    </source>
</evidence>
<dbReference type="GO" id="GO:0051918">
    <property type="term" value="P:negative regulation of fibrinolysis"/>
    <property type="evidence" value="ECO:0007669"/>
    <property type="project" value="TreeGrafter"/>
</dbReference>
<evidence type="ECO:0000313" key="18">
    <source>
        <dbReference type="Proteomes" id="UP000694547"/>
    </source>
</evidence>